<accession>A0ABM0I7Y1</accession>
<feature type="domain" description="MAGE" evidence="2">
    <location>
        <begin position="115"/>
        <end position="314"/>
    </location>
</feature>
<dbReference type="InterPro" id="IPR002190">
    <property type="entry name" value="MHD_dom"/>
</dbReference>
<dbReference type="InterPro" id="IPR041899">
    <property type="entry name" value="MAGE_WH2"/>
</dbReference>
<sequence>MPLRQKSEFYKLEEDLQASREAQGPVRVQAAMAEEEEAASTSSSLSSLILGPPEEAPATGTLSPLQSPQRACSSPPAITAIPSSSSDDSSRSQEEEGPSTSQSPSDPESLLSDELNRKVAELLQFLSVKYRTKEPITKAEMLKSILKEYQDHFPVIFRKVCECMEVVFGIEVKEVDPTSQSYVLVKTLDLTYDGMLSDDQGMPKTGLLIFILGVIVVKGNCAPEEKIWEVLNMMGVFAGRKDFIYGEPRKLITEDLVQEKYLEYRQVPNSDPPHYEFLWGPRAHAETSKMSLLEFLAGVIGSDPRSFPVWYEEALRDQEERAQARIAATDDTTAIVSESPSVTSSGLSCPE</sequence>
<organism evidence="3 4">
    <name type="scientific">Ceratotherium simum simum</name>
    <name type="common">Southern white rhinoceros</name>
    <dbReference type="NCBI Taxonomy" id="73337"/>
    <lineage>
        <taxon>Eukaryota</taxon>
        <taxon>Metazoa</taxon>
        <taxon>Chordata</taxon>
        <taxon>Craniata</taxon>
        <taxon>Vertebrata</taxon>
        <taxon>Euteleostomi</taxon>
        <taxon>Mammalia</taxon>
        <taxon>Eutheria</taxon>
        <taxon>Laurasiatheria</taxon>
        <taxon>Perissodactyla</taxon>
        <taxon>Rhinocerotidae</taxon>
        <taxon>Ceratotherium</taxon>
    </lineage>
</organism>
<evidence type="ECO:0000313" key="3">
    <source>
        <dbReference type="Proteomes" id="UP000694910"/>
    </source>
</evidence>
<dbReference type="InterPro" id="IPR021072">
    <property type="entry name" value="MAGE_N"/>
</dbReference>
<dbReference type="PANTHER" id="PTHR11736:SF85">
    <property type="entry name" value="MAGE DOMAIN-CONTAINING PROTEIN MAGEA13P-RELATED"/>
    <property type="match status" value="1"/>
</dbReference>
<feature type="compositionally biased region" description="Polar residues" evidence="1">
    <location>
        <begin position="60"/>
        <end position="72"/>
    </location>
</feature>
<name>A0ABM0I7Y1_CERSS</name>
<evidence type="ECO:0000313" key="4">
    <source>
        <dbReference type="RefSeq" id="XP_004442288.1"/>
    </source>
</evidence>
<feature type="compositionally biased region" description="Low complexity" evidence="1">
    <location>
        <begin position="73"/>
        <end position="87"/>
    </location>
</feature>
<keyword evidence="3" id="KW-1185">Reference proteome</keyword>
<dbReference type="Proteomes" id="UP000694910">
    <property type="component" value="Unplaced"/>
</dbReference>
<evidence type="ECO:0000259" key="2">
    <source>
        <dbReference type="PROSITE" id="PS50838"/>
    </source>
</evidence>
<dbReference type="PANTHER" id="PTHR11736">
    <property type="entry name" value="MELANOMA-ASSOCIATED ANTIGEN MAGE ANTIGEN"/>
    <property type="match status" value="1"/>
</dbReference>
<dbReference type="GeneID" id="101388465"/>
<protein>
    <submittedName>
        <fullName evidence="4">Melanoma-associated antigen 10-like</fullName>
    </submittedName>
</protein>
<evidence type="ECO:0000256" key="1">
    <source>
        <dbReference type="SAM" id="MobiDB-lite"/>
    </source>
</evidence>
<feature type="region of interest" description="Disordered" evidence="1">
    <location>
        <begin position="14"/>
        <end position="111"/>
    </location>
</feature>
<dbReference type="PROSITE" id="PS50838">
    <property type="entry name" value="MAGE"/>
    <property type="match status" value="1"/>
</dbReference>
<dbReference type="InterPro" id="IPR037445">
    <property type="entry name" value="MAGE"/>
</dbReference>
<dbReference type="SMART" id="SM01373">
    <property type="entry name" value="MAGE"/>
    <property type="match status" value="1"/>
</dbReference>
<dbReference type="SMART" id="SM01392">
    <property type="entry name" value="MAGE_N"/>
    <property type="match status" value="1"/>
</dbReference>
<proteinExistence type="predicted"/>
<reference evidence="4" key="1">
    <citation type="submission" date="2025-08" db="UniProtKB">
        <authorList>
            <consortium name="RefSeq"/>
        </authorList>
    </citation>
    <scope>IDENTIFICATION</scope>
</reference>
<dbReference type="Pfam" id="PF12440">
    <property type="entry name" value="MAGE_N"/>
    <property type="match status" value="1"/>
</dbReference>
<dbReference type="Pfam" id="PF01454">
    <property type="entry name" value="MAGE"/>
    <property type="match status" value="1"/>
</dbReference>
<dbReference type="Gene3D" id="1.10.10.1200">
    <property type="entry name" value="MAGE homology domain, winged helix WH1 motif"/>
    <property type="match status" value="1"/>
</dbReference>
<dbReference type="RefSeq" id="XP_004442288.1">
    <property type="nucleotide sequence ID" value="XM_004442231.2"/>
</dbReference>
<gene>
    <name evidence="4" type="primary">LOC101388465</name>
</gene>
<dbReference type="Gene3D" id="1.10.10.1210">
    <property type="entry name" value="MAGE homology domain, winged helix WH2 motif"/>
    <property type="match status" value="1"/>
</dbReference>
<dbReference type="InterPro" id="IPR041898">
    <property type="entry name" value="MAGE_WH1"/>
</dbReference>